<accession>A0A5C3NXU7</accession>
<evidence type="ECO:0000313" key="3">
    <source>
        <dbReference type="Proteomes" id="UP000308197"/>
    </source>
</evidence>
<evidence type="ECO:0000313" key="2">
    <source>
        <dbReference type="EMBL" id="TFK82266.1"/>
    </source>
</evidence>
<dbReference type="Proteomes" id="UP000308197">
    <property type="component" value="Unassembled WGS sequence"/>
</dbReference>
<evidence type="ECO:0000256" key="1">
    <source>
        <dbReference type="SAM" id="MobiDB-lite"/>
    </source>
</evidence>
<proteinExistence type="predicted"/>
<reference evidence="2 3" key="1">
    <citation type="journal article" date="2019" name="Nat. Ecol. Evol.">
        <title>Megaphylogeny resolves global patterns of mushroom evolution.</title>
        <authorList>
            <person name="Varga T."/>
            <person name="Krizsan K."/>
            <person name="Foldi C."/>
            <person name="Dima B."/>
            <person name="Sanchez-Garcia M."/>
            <person name="Sanchez-Ramirez S."/>
            <person name="Szollosi G.J."/>
            <person name="Szarkandi J.G."/>
            <person name="Papp V."/>
            <person name="Albert L."/>
            <person name="Andreopoulos W."/>
            <person name="Angelini C."/>
            <person name="Antonin V."/>
            <person name="Barry K.W."/>
            <person name="Bougher N.L."/>
            <person name="Buchanan P."/>
            <person name="Buyck B."/>
            <person name="Bense V."/>
            <person name="Catcheside P."/>
            <person name="Chovatia M."/>
            <person name="Cooper J."/>
            <person name="Damon W."/>
            <person name="Desjardin D."/>
            <person name="Finy P."/>
            <person name="Geml J."/>
            <person name="Haridas S."/>
            <person name="Hughes K."/>
            <person name="Justo A."/>
            <person name="Karasinski D."/>
            <person name="Kautmanova I."/>
            <person name="Kiss B."/>
            <person name="Kocsube S."/>
            <person name="Kotiranta H."/>
            <person name="LaButti K.M."/>
            <person name="Lechner B.E."/>
            <person name="Liimatainen K."/>
            <person name="Lipzen A."/>
            <person name="Lukacs Z."/>
            <person name="Mihaltcheva S."/>
            <person name="Morgado L.N."/>
            <person name="Niskanen T."/>
            <person name="Noordeloos M.E."/>
            <person name="Ohm R.A."/>
            <person name="Ortiz-Santana B."/>
            <person name="Ovrebo C."/>
            <person name="Racz N."/>
            <person name="Riley R."/>
            <person name="Savchenko A."/>
            <person name="Shiryaev A."/>
            <person name="Soop K."/>
            <person name="Spirin V."/>
            <person name="Szebenyi C."/>
            <person name="Tomsovsky M."/>
            <person name="Tulloss R.E."/>
            <person name="Uehling J."/>
            <person name="Grigoriev I.V."/>
            <person name="Vagvolgyi C."/>
            <person name="Papp T."/>
            <person name="Martin F.M."/>
            <person name="Miettinen O."/>
            <person name="Hibbett D.S."/>
            <person name="Nagy L.G."/>
        </authorList>
    </citation>
    <scope>NUCLEOTIDE SEQUENCE [LARGE SCALE GENOMIC DNA]</scope>
    <source>
        <strain evidence="2 3">HHB13444</strain>
    </source>
</reference>
<organism evidence="2 3">
    <name type="scientific">Polyporus arcularius HHB13444</name>
    <dbReference type="NCBI Taxonomy" id="1314778"/>
    <lineage>
        <taxon>Eukaryota</taxon>
        <taxon>Fungi</taxon>
        <taxon>Dikarya</taxon>
        <taxon>Basidiomycota</taxon>
        <taxon>Agaricomycotina</taxon>
        <taxon>Agaricomycetes</taxon>
        <taxon>Polyporales</taxon>
        <taxon>Polyporaceae</taxon>
        <taxon>Polyporus</taxon>
    </lineage>
</organism>
<dbReference type="InParanoid" id="A0A5C3NXU7"/>
<feature type="compositionally biased region" description="Polar residues" evidence="1">
    <location>
        <begin position="54"/>
        <end position="80"/>
    </location>
</feature>
<dbReference type="AlphaFoldDB" id="A0A5C3NXU7"/>
<keyword evidence="3" id="KW-1185">Reference proteome</keyword>
<name>A0A5C3NXU7_9APHY</name>
<gene>
    <name evidence="2" type="ORF">K466DRAFT_590649</name>
</gene>
<dbReference type="EMBL" id="ML211504">
    <property type="protein sequence ID" value="TFK82266.1"/>
    <property type="molecule type" value="Genomic_DNA"/>
</dbReference>
<protein>
    <submittedName>
        <fullName evidence="2">Uncharacterized protein</fullName>
    </submittedName>
</protein>
<feature type="region of interest" description="Disordered" evidence="1">
    <location>
        <begin position="53"/>
        <end position="91"/>
    </location>
</feature>
<sequence>MPSLTLANLRARAPLSSAVSSQAAFSFFLALSIPPSPSEPSPAALQGQFRNLHARSQTSRSQRTPDPTLESAFTTVSPATPRSGLSGPPAK</sequence>